<dbReference type="AlphaFoldDB" id="A0A0W8DWF4"/>
<evidence type="ECO:0000313" key="6">
    <source>
        <dbReference type="Proteomes" id="UP000052943"/>
    </source>
</evidence>
<keyword evidence="3" id="KW-0812">Transmembrane</keyword>
<dbReference type="PANTHER" id="PTHR45893">
    <property type="entry name" value="POLYCOMB GROUP RING FINGER PROTEIN"/>
    <property type="match status" value="1"/>
</dbReference>
<accession>A0A0W8DWF4</accession>
<sequence length="240" mass="27825">MYLRKYLAKKLKVAKPEEIEILCKGTVVGPEYSLEFIRRTRWKESSKMVLEYRRQLIASILYLHIYPFVEIAAFSHSRIHLKGANSTFSVESIKGMLLVLMFCYGCVRGYYLDNPTSSSCPTCDMYLSAKPLTKILPDIPYFLSLGKLKAPNMLTQSHLQIRYLRKYLTKKLKVAKPDEITILCQGKVVGSEYTLEFIQRTLWKGSFKMILEYRRQRKPSMTIALANLRLLAPWLGDNFS</sequence>
<gene>
    <name evidence="5" type="ORF">AM587_10000551</name>
</gene>
<feature type="transmembrane region" description="Helical" evidence="3">
    <location>
        <begin position="56"/>
        <end position="74"/>
    </location>
</feature>
<dbReference type="EMBL" id="LNFO01000593">
    <property type="protein sequence ID" value="KUG00674.1"/>
    <property type="molecule type" value="Genomic_DNA"/>
</dbReference>
<dbReference type="InterPro" id="IPR032443">
    <property type="entry name" value="RAWUL"/>
</dbReference>
<comment type="subcellular location">
    <subcellularLocation>
        <location evidence="1">Nucleus</location>
    </subcellularLocation>
</comment>
<keyword evidence="3" id="KW-0472">Membrane</keyword>
<keyword evidence="3" id="KW-1133">Transmembrane helix</keyword>
<keyword evidence="2" id="KW-0539">Nucleus</keyword>
<dbReference type="Gene3D" id="3.10.20.90">
    <property type="entry name" value="Phosphatidylinositol 3-kinase Catalytic Subunit, Chain A, domain 1"/>
    <property type="match status" value="2"/>
</dbReference>
<name>A0A0W8DWF4_PHYNI</name>
<feature type="transmembrane region" description="Helical" evidence="3">
    <location>
        <begin position="95"/>
        <end position="112"/>
    </location>
</feature>
<reference evidence="5 6" key="1">
    <citation type="submission" date="2015-11" db="EMBL/GenBank/DDBJ databases">
        <title>Genomes and virulence difference between two physiological races of Phytophthora nicotianae.</title>
        <authorList>
            <person name="Liu H."/>
            <person name="Ma X."/>
            <person name="Yu H."/>
            <person name="Fang D."/>
            <person name="Li Y."/>
            <person name="Wang X."/>
            <person name="Wang W."/>
            <person name="Dong Y."/>
            <person name="Xiao B."/>
        </authorList>
    </citation>
    <scope>NUCLEOTIDE SEQUENCE [LARGE SCALE GENOMIC DNA]</scope>
    <source>
        <strain evidence="6">race 0</strain>
    </source>
</reference>
<evidence type="ECO:0000256" key="1">
    <source>
        <dbReference type="ARBA" id="ARBA00004123"/>
    </source>
</evidence>
<evidence type="ECO:0000256" key="3">
    <source>
        <dbReference type="SAM" id="Phobius"/>
    </source>
</evidence>
<proteinExistence type="predicted"/>
<dbReference type="InterPro" id="IPR051507">
    <property type="entry name" value="PcG_RING_finger"/>
</dbReference>
<protein>
    <submittedName>
        <fullName evidence="5">Polycomb group RING finger protein 5-A</fullName>
    </submittedName>
</protein>
<dbReference type="Proteomes" id="UP000052943">
    <property type="component" value="Unassembled WGS sequence"/>
</dbReference>
<dbReference type="STRING" id="4790.A0A0W8DWF4"/>
<evidence type="ECO:0000256" key="2">
    <source>
        <dbReference type="ARBA" id="ARBA00023242"/>
    </source>
</evidence>
<dbReference type="GO" id="GO:0005634">
    <property type="term" value="C:nucleus"/>
    <property type="evidence" value="ECO:0007669"/>
    <property type="project" value="UniProtKB-SubCell"/>
</dbReference>
<feature type="domain" description="RAWUL" evidence="4">
    <location>
        <begin position="156"/>
        <end position="214"/>
    </location>
</feature>
<feature type="domain" description="RAWUL" evidence="4">
    <location>
        <begin position="3"/>
        <end position="53"/>
    </location>
</feature>
<evidence type="ECO:0000313" key="5">
    <source>
        <dbReference type="EMBL" id="KUG00674.1"/>
    </source>
</evidence>
<evidence type="ECO:0000259" key="4">
    <source>
        <dbReference type="Pfam" id="PF16207"/>
    </source>
</evidence>
<organism evidence="5 6">
    <name type="scientific">Phytophthora nicotianae</name>
    <name type="common">Potato buckeye rot agent</name>
    <name type="synonym">Phytophthora parasitica</name>
    <dbReference type="NCBI Taxonomy" id="4792"/>
    <lineage>
        <taxon>Eukaryota</taxon>
        <taxon>Sar</taxon>
        <taxon>Stramenopiles</taxon>
        <taxon>Oomycota</taxon>
        <taxon>Peronosporomycetes</taxon>
        <taxon>Peronosporales</taxon>
        <taxon>Peronosporaceae</taxon>
        <taxon>Phytophthora</taxon>
    </lineage>
</organism>
<dbReference type="Pfam" id="PF16207">
    <property type="entry name" value="RAWUL"/>
    <property type="match status" value="2"/>
</dbReference>
<comment type="caution">
    <text evidence="5">The sequence shown here is derived from an EMBL/GenBank/DDBJ whole genome shotgun (WGS) entry which is preliminary data.</text>
</comment>